<keyword evidence="1 2" id="KW-0378">Hydrolase</keyword>
<reference evidence="2" key="2">
    <citation type="journal article" date="2021" name="PeerJ">
        <title>Extensive microbial diversity within the chicken gut microbiome revealed by metagenomics and culture.</title>
        <authorList>
            <person name="Gilroy R."/>
            <person name="Ravi A."/>
            <person name="Getino M."/>
            <person name="Pursley I."/>
            <person name="Horton D.L."/>
            <person name="Alikhan N.F."/>
            <person name="Baker D."/>
            <person name="Gharbi K."/>
            <person name="Hall N."/>
            <person name="Watson M."/>
            <person name="Adriaenssens E.M."/>
            <person name="Foster-Nyarko E."/>
            <person name="Jarju S."/>
            <person name="Secka A."/>
            <person name="Antonio M."/>
            <person name="Oren A."/>
            <person name="Chaudhuri R.R."/>
            <person name="La Ragione R."/>
            <person name="Hildebrand F."/>
            <person name="Pallen M.J."/>
        </authorList>
    </citation>
    <scope>NUCLEOTIDE SEQUENCE</scope>
    <source>
        <strain evidence="2">7293</strain>
    </source>
</reference>
<proteinExistence type="predicted"/>
<dbReference type="GO" id="GO:0005975">
    <property type="term" value="P:carbohydrate metabolic process"/>
    <property type="evidence" value="ECO:0007669"/>
    <property type="project" value="InterPro"/>
</dbReference>
<sequence>MKNEINNKLETLIKGFLPVLYQEDDPDYVSGKFAPGIEGREKYRYWEWTQGVGLFGLWKLFEKTNDKKYLDMLTSYYDERIKQGLPGKNVNTMAPILTLEYLGEYLKREDYLDIAREWTAWLYNGGLPRTPEGGFQHRTTDDFNDGELWDDTLMMSVLPLANMGRIDGRKEYIEESIYQFLLHIEQLADPITGLWYHGYSYKRKDHFAGAYWGRGNSWATIALPLFDEIVSLSPGLKKYLSTVLTRQVEAISRLQDGSGLWHTLLDKEDSYLESSCTAGFGYGILLGIKLSMLDPKYTAVAEKALPAVMEQIDDNGILQLCSYGTPMGRESQDWYKEIPIHPMPYGQAMAMLFLIEALDDNL</sequence>
<protein>
    <submittedName>
        <fullName evidence="2">Glycoside hydrolase family 88 protein</fullName>
    </submittedName>
</protein>
<reference evidence="2" key="1">
    <citation type="submission" date="2020-10" db="EMBL/GenBank/DDBJ databases">
        <authorList>
            <person name="Gilroy R."/>
        </authorList>
    </citation>
    <scope>NUCLEOTIDE SEQUENCE</scope>
    <source>
        <strain evidence="2">7293</strain>
    </source>
</reference>
<organism evidence="2 3">
    <name type="scientific">Candidatus Ornithospirochaeta stercoripullorum</name>
    <dbReference type="NCBI Taxonomy" id="2840899"/>
    <lineage>
        <taxon>Bacteria</taxon>
        <taxon>Pseudomonadati</taxon>
        <taxon>Spirochaetota</taxon>
        <taxon>Spirochaetia</taxon>
        <taxon>Spirochaetales</taxon>
        <taxon>Spirochaetaceae</taxon>
        <taxon>Spirochaetaceae incertae sedis</taxon>
        <taxon>Candidatus Ornithospirochaeta</taxon>
    </lineage>
</organism>
<dbReference type="GO" id="GO:0016787">
    <property type="term" value="F:hydrolase activity"/>
    <property type="evidence" value="ECO:0007669"/>
    <property type="project" value="UniProtKB-KW"/>
</dbReference>
<dbReference type="AlphaFoldDB" id="A0A9D9E0A2"/>
<name>A0A9D9E0A2_9SPIO</name>
<dbReference type="Proteomes" id="UP000823615">
    <property type="component" value="Unassembled WGS sequence"/>
</dbReference>
<dbReference type="InterPro" id="IPR012341">
    <property type="entry name" value="6hp_glycosidase-like_sf"/>
</dbReference>
<gene>
    <name evidence="2" type="ORF">IAA97_09325</name>
</gene>
<evidence type="ECO:0000313" key="2">
    <source>
        <dbReference type="EMBL" id="MBO8437162.1"/>
    </source>
</evidence>
<dbReference type="SUPFAM" id="SSF48208">
    <property type="entry name" value="Six-hairpin glycosidases"/>
    <property type="match status" value="1"/>
</dbReference>
<dbReference type="PANTHER" id="PTHR33886">
    <property type="entry name" value="UNSATURATED RHAMNOGALACTURONAN HYDROLASE (EUROFUNG)"/>
    <property type="match status" value="1"/>
</dbReference>
<evidence type="ECO:0000256" key="1">
    <source>
        <dbReference type="ARBA" id="ARBA00022801"/>
    </source>
</evidence>
<comment type="caution">
    <text evidence="2">The sequence shown here is derived from an EMBL/GenBank/DDBJ whole genome shotgun (WGS) entry which is preliminary data.</text>
</comment>
<dbReference type="InterPro" id="IPR052043">
    <property type="entry name" value="PolySaccharide_Degr_Enz"/>
</dbReference>
<dbReference type="Pfam" id="PF07470">
    <property type="entry name" value="Glyco_hydro_88"/>
    <property type="match status" value="1"/>
</dbReference>
<dbReference type="InterPro" id="IPR008928">
    <property type="entry name" value="6-hairpin_glycosidase_sf"/>
</dbReference>
<dbReference type="PANTHER" id="PTHR33886:SF8">
    <property type="entry name" value="UNSATURATED RHAMNOGALACTURONAN HYDROLASE (EUROFUNG)"/>
    <property type="match status" value="1"/>
</dbReference>
<accession>A0A9D9E0A2</accession>
<dbReference type="Gene3D" id="1.50.10.10">
    <property type="match status" value="1"/>
</dbReference>
<evidence type="ECO:0000313" key="3">
    <source>
        <dbReference type="Proteomes" id="UP000823615"/>
    </source>
</evidence>
<dbReference type="EMBL" id="JADIMT010000104">
    <property type="protein sequence ID" value="MBO8437162.1"/>
    <property type="molecule type" value="Genomic_DNA"/>
</dbReference>
<dbReference type="InterPro" id="IPR010905">
    <property type="entry name" value="Glyco_hydro_88"/>
</dbReference>